<reference evidence="1" key="1">
    <citation type="journal article" date="2023" name="G3 (Bethesda)">
        <title>A reference genome for the long-term kleptoplast-retaining sea slug Elysia crispata morphotype clarki.</title>
        <authorList>
            <person name="Eastman K.E."/>
            <person name="Pendleton A.L."/>
            <person name="Shaikh M.A."/>
            <person name="Suttiyut T."/>
            <person name="Ogas R."/>
            <person name="Tomko P."/>
            <person name="Gavelis G."/>
            <person name="Widhalm J.R."/>
            <person name="Wisecaver J.H."/>
        </authorList>
    </citation>
    <scope>NUCLEOTIDE SEQUENCE</scope>
    <source>
        <strain evidence="1">ECLA1</strain>
    </source>
</reference>
<sequence length="98" mass="10876">MSQYVSYPPSTRLLTRLRQRNRPLNSCLFLACLTLTETDIYSLNNPINFFCLTYPRQNTSTAPHSGVSPYCYHVSSQMALPHTHTAASGASLVLALAI</sequence>
<gene>
    <name evidence="1" type="ORF">RRG08_019191</name>
</gene>
<dbReference type="AlphaFoldDB" id="A0AAE0ZNZ3"/>
<evidence type="ECO:0000313" key="1">
    <source>
        <dbReference type="EMBL" id="KAK3772316.1"/>
    </source>
</evidence>
<evidence type="ECO:0000313" key="2">
    <source>
        <dbReference type="Proteomes" id="UP001283361"/>
    </source>
</evidence>
<organism evidence="1 2">
    <name type="scientific">Elysia crispata</name>
    <name type="common">lettuce slug</name>
    <dbReference type="NCBI Taxonomy" id="231223"/>
    <lineage>
        <taxon>Eukaryota</taxon>
        <taxon>Metazoa</taxon>
        <taxon>Spiralia</taxon>
        <taxon>Lophotrochozoa</taxon>
        <taxon>Mollusca</taxon>
        <taxon>Gastropoda</taxon>
        <taxon>Heterobranchia</taxon>
        <taxon>Euthyneura</taxon>
        <taxon>Panpulmonata</taxon>
        <taxon>Sacoglossa</taxon>
        <taxon>Placobranchoidea</taxon>
        <taxon>Plakobranchidae</taxon>
        <taxon>Elysia</taxon>
    </lineage>
</organism>
<protein>
    <submittedName>
        <fullName evidence="1">Uncharacterized protein</fullName>
    </submittedName>
</protein>
<comment type="caution">
    <text evidence="1">The sequence shown here is derived from an EMBL/GenBank/DDBJ whole genome shotgun (WGS) entry which is preliminary data.</text>
</comment>
<dbReference type="EMBL" id="JAWDGP010003636">
    <property type="protein sequence ID" value="KAK3772316.1"/>
    <property type="molecule type" value="Genomic_DNA"/>
</dbReference>
<dbReference type="Proteomes" id="UP001283361">
    <property type="component" value="Unassembled WGS sequence"/>
</dbReference>
<accession>A0AAE0ZNZ3</accession>
<name>A0AAE0ZNZ3_9GAST</name>
<proteinExistence type="predicted"/>
<keyword evidence="2" id="KW-1185">Reference proteome</keyword>